<evidence type="ECO:0000313" key="2">
    <source>
        <dbReference type="Proteomes" id="UP000030969"/>
    </source>
</evidence>
<dbReference type="Proteomes" id="UP000030969">
    <property type="component" value="Unassembled WGS sequence"/>
</dbReference>
<sequence length="110" mass="11983">MRYFFAAFSSKSRLKSDQLRRVWPCGFGSKCCKEQQRLAATADKGIGFGQQRWPMWCDRFLATMEQIVPRFALCAVIEPCCPKTGAGRSGADAAGVVGAARLTLIDAACA</sequence>
<comment type="caution">
    <text evidence="1">The sequence shown here is derived from an EMBL/GenBank/DDBJ whole genome shotgun (WGS) entry which is preliminary data.</text>
</comment>
<gene>
    <name evidence="1" type="ORF">OR61_01530</name>
</gene>
<accession>A0AAJ0J2E8</accession>
<reference evidence="1 2" key="1">
    <citation type="submission" date="2014-11" db="EMBL/GenBank/DDBJ databases">
        <title>Draft Genome Sequences of Xanthomonas vesicatoria Strains from the Balkan Peninsula.</title>
        <authorList>
            <person name="Vancheva T."/>
            <person name="Lefeuvre P."/>
            <person name="Bogatzevska N."/>
            <person name="Moncheva P."/>
            <person name="Koebnik R."/>
        </authorList>
    </citation>
    <scope>NUCLEOTIDE SEQUENCE [LARGE SCALE GENOMIC DNA]</scope>
    <source>
        <strain evidence="1 2">53M</strain>
    </source>
</reference>
<name>A0AAJ0J2E8_9XANT</name>
<dbReference type="EMBL" id="JSYJ01000005">
    <property type="protein sequence ID" value="KHM98301.1"/>
    <property type="molecule type" value="Genomic_DNA"/>
</dbReference>
<dbReference type="AlphaFoldDB" id="A0AAJ0J2E8"/>
<proteinExistence type="predicted"/>
<evidence type="ECO:0000313" key="1">
    <source>
        <dbReference type="EMBL" id="KHM98301.1"/>
    </source>
</evidence>
<organism evidence="1 2">
    <name type="scientific">Xanthomonas vesicatoria</name>
    <dbReference type="NCBI Taxonomy" id="56460"/>
    <lineage>
        <taxon>Bacteria</taxon>
        <taxon>Pseudomonadati</taxon>
        <taxon>Pseudomonadota</taxon>
        <taxon>Gammaproteobacteria</taxon>
        <taxon>Lysobacterales</taxon>
        <taxon>Lysobacteraceae</taxon>
        <taxon>Xanthomonas</taxon>
    </lineage>
</organism>
<protein>
    <submittedName>
        <fullName evidence="1">Uncharacterized protein</fullName>
    </submittedName>
</protein>